<evidence type="ECO:0000313" key="8">
    <source>
        <dbReference type="EMBL" id="MDQ0256558.1"/>
    </source>
</evidence>
<comment type="catalytic activity">
    <reaction evidence="6">
        <text>Release of an N-terminal pyroglutamyl group from a polypeptide, the second amino acid generally not being Pro.</text>
        <dbReference type="EC" id="3.4.19.3"/>
    </reaction>
</comment>
<dbReference type="Gene3D" id="3.40.630.20">
    <property type="entry name" value="Peptidase C15, pyroglutamyl peptidase I-like"/>
    <property type="match status" value="1"/>
</dbReference>
<evidence type="ECO:0000256" key="6">
    <source>
        <dbReference type="PROSITE-ProRule" id="PRU10077"/>
    </source>
</evidence>
<accession>A0ABT9ZZA4</accession>
<evidence type="ECO:0000256" key="1">
    <source>
        <dbReference type="ARBA" id="ARBA00006641"/>
    </source>
</evidence>
<reference evidence="8 9" key="1">
    <citation type="submission" date="2023-07" db="EMBL/GenBank/DDBJ databases">
        <title>Genomic Encyclopedia of Type Strains, Phase IV (KMG-IV): sequencing the most valuable type-strain genomes for metagenomic binning, comparative biology and taxonomic classification.</title>
        <authorList>
            <person name="Goeker M."/>
        </authorList>
    </citation>
    <scope>NUCLEOTIDE SEQUENCE [LARGE SCALE GENOMIC DNA]</scope>
    <source>
        <strain evidence="8 9">DSM 9768</strain>
    </source>
</reference>
<keyword evidence="2" id="KW-0963">Cytoplasm</keyword>
<dbReference type="PROSITE" id="PS01334">
    <property type="entry name" value="PYRASE_CYS"/>
    <property type="match status" value="1"/>
</dbReference>
<dbReference type="RefSeq" id="WP_307328865.1">
    <property type="nucleotide sequence ID" value="NZ_JAUSUG010000017.1"/>
</dbReference>
<proteinExistence type="inferred from homology"/>
<feature type="compositionally biased region" description="Basic and acidic residues" evidence="7">
    <location>
        <begin position="95"/>
        <end position="109"/>
    </location>
</feature>
<comment type="similarity">
    <text evidence="1">Belongs to the peptidase C15 family.</text>
</comment>
<evidence type="ECO:0000256" key="7">
    <source>
        <dbReference type="SAM" id="MobiDB-lite"/>
    </source>
</evidence>
<dbReference type="NCBIfam" id="NF009676">
    <property type="entry name" value="PRK13197.1"/>
    <property type="match status" value="1"/>
</dbReference>
<dbReference type="PANTHER" id="PTHR23402:SF1">
    <property type="entry name" value="PYROGLUTAMYL-PEPTIDASE I"/>
    <property type="match status" value="1"/>
</dbReference>
<keyword evidence="9" id="KW-1185">Reference proteome</keyword>
<dbReference type="InterPro" id="IPR016125">
    <property type="entry name" value="Peptidase_C15-like"/>
</dbReference>
<comment type="caution">
    <text evidence="8">The sequence shown here is derived from an EMBL/GenBank/DDBJ whole genome shotgun (WGS) entry which is preliminary data.</text>
</comment>
<dbReference type="PRINTS" id="PR00706">
    <property type="entry name" value="PYROGLUPTASE"/>
</dbReference>
<dbReference type="InterPro" id="IPR000816">
    <property type="entry name" value="Peptidase_C15"/>
</dbReference>
<evidence type="ECO:0000256" key="4">
    <source>
        <dbReference type="ARBA" id="ARBA00022801"/>
    </source>
</evidence>
<dbReference type="GO" id="GO:0016920">
    <property type="term" value="F:pyroglutamyl-peptidase activity"/>
    <property type="evidence" value="ECO:0007669"/>
    <property type="project" value="UniProtKB-EC"/>
</dbReference>
<dbReference type="PIRSF" id="PIRSF015592">
    <property type="entry name" value="Prld-crbxl_pptds"/>
    <property type="match status" value="1"/>
</dbReference>
<gene>
    <name evidence="8" type="ORF">J2S74_003978</name>
</gene>
<evidence type="ECO:0000256" key="2">
    <source>
        <dbReference type="ARBA" id="ARBA00022490"/>
    </source>
</evidence>
<evidence type="ECO:0000256" key="5">
    <source>
        <dbReference type="ARBA" id="ARBA00022807"/>
    </source>
</evidence>
<dbReference type="InterPro" id="IPR033694">
    <property type="entry name" value="PGPEP1_Cys_AS"/>
</dbReference>
<feature type="active site" evidence="6">
    <location>
        <position position="148"/>
    </location>
</feature>
<evidence type="ECO:0000256" key="3">
    <source>
        <dbReference type="ARBA" id="ARBA00022670"/>
    </source>
</evidence>
<feature type="region of interest" description="Disordered" evidence="7">
    <location>
        <begin position="88"/>
        <end position="109"/>
    </location>
</feature>
<dbReference type="EC" id="3.4.19.3" evidence="6"/>
<dbReference type="Proteomes" id="UP001230005">
    <property type="component" value="Unassembled WGS sequence"/>
</dbReference>
<name>A0ABT9ZZA4_9BACI</name>
<dbReference type="EMBL" id="JAUSUG010000017">
    <property type="protein sequence ID" value="MDQ0256558.1"/>
    <property type="molecule type" value="Genomic_DNA"/>
</dbReference>
<dbReference type="InterPro" id="IPR036440">
    <property type="entry name" value="Peptidase_C15-like_sf"/>
</dbReference>
<dbReference type="CDD" id="cd00501">
    <property type="entry name" value="Peptidase_C15"/>
    <property type="match status" value="1"/>
</dbReference>
<keyword evidence="5" id="KW-0788">Thiol protease</keyword>
<dbReference type="PANTHER" id="PTHR23402">
    <property type="entry name" value="PROTEASE FAMILY C15 PYROGLUTAMYL-PEPTIDASE I-RELATED"/>
    <property type="match status" value="1"/>
</dbReference>
<dbReference type="SUPFAM" id="SSF53182">
    <property type="entry name" value="Pyrrolidone carboxyl peptidase (pyroglutamate aminopeptidase)"/>
    <property type="match status" value="1"/>
</dbReference>
<protein>
    <recommendedName>
        <fullName evidence="6">Pyroglutamyl-peptidase I</fullName>
        <ecNumber evidence="6">3.4.19.3</ecNumber>
    </recommendedName>
</protein>
<dbReference type="Pfam" id="PF01470">
    <property type="entry name" value="Peptidase_C15"/>
    <property type="match status" value="1"/>
</dbReference>
<evidence type="ECO:0000313" key="9">
    <source>
        <dbReference type="Proteomes" id="UP001230005"/>
    </source>
</evidence>
<sequence>MKKKILLSGFEAFGGLSTNPTMDIIARTRDWELPNVELHTIILPVVYDECADLLIKEIDKHNPDVVISLGVAVGRAAITPERIGINIQDTAGEGKSGDNRGFHPKDKPIDETGPVGLFSTLPIRKITEDLLEKGIPAQISNSAGTYICNNTLYSILHYIKRNELSIKAGFIHVPASPEMVTNKPQLPSMSIELQTEAVKTIIESIVQ</sequence>
<organism evidence="8 9">
    <name type="scientific">Evansella vedderi</name>
    <dbReference type="NCBI Taxonomy" id="38282"/>
    <lineage>
        <taxon>Bacteria</taxon>
        <taxon>Bacillati</taxon>
        <taxon>Bacillota</taxon>
        <taxon>Bacilli</taxon>
        <taxon>Bacillales</taxon>
        <taxon>Bacillaceae</taxon>
        <taxon>Evansella</taxon>
    </lineage>
</organism>
<keyword evidence="4 8" id="KW-0378">Hydrolase</keyword>
<keyword evidence="3" id="KW-0645">Protease</keyword>